<dbReference type="Proteomes" id="UP000070544">
    <property type="component" value="Unassembled WGS sequence"/>
</dbReference>
<protein>
    <submittedName>
        <fullName evidence="1">Uncharacterized protein</fullName>
    </submittedName>
</protein>
<keyword evidence="2" id="KW-1185">Reference proteome</keyword>
<proteinExistence type="predicted"/>
<accession>A0A138ZYL6</accession>
<dbReference type="AlphaFoldDB" id="A0A138ZYL6"/>
<gene>
    <name evidence="1" type="ORF">M427DRAFT_49390</name>
</gene>
<organism evidence="1 2">
    <name type="scientific">Gonapodya prolifera (strain JEL478)</name>
    <name type="common">Monoblepharis prolifera</name>
    <dbReference type="NCBI Taxonomy" id="1344416"/>
    <lineage>
        <taxon>Eukaryota</taxon>
        <taxon>Fungi</taxon>
        <taxon>Fungi incertae sedis</taxon>
        <taxon>Chytridiomycota</taxon>
        <taxon>Chytridiomycota incertae sedis</taxon>
        <taxon>Monoblepharidomycetes</taxon>
        <taxon>Monoblepharidales</taxon>
        <taxon>Gonapodyaceae</taxon>
        <taxon>Gonapodya</taxon>
    </lineage>
</organism>
<dbReference type="EMBL" id="KQ965858">
    <property type="protein sequence ID" value="KXS09594.1"/>
    <property type="molecule type" value="Genomic_DNA"/>
</dbReference>
<evidence type="ECO:0000313" key="1">
    <source>
        <dbReference type="EMBL" id="KXS09594.1"/>
    </source>
</evidence>
<sequence length="162" mass="18196">MTFATPNPSAPLWRALLSLYYNTSPTAMTCTLRFYTQASLSVPVTLPTYRKRLMGPSLGHFSQEYQRKGCGMPFWVQWWIGADELRGSGTVYCAGSRVCNVLAEDVHSLVGVLIGTSNGAECDHGLEDGEEVREEQMVMREWTQEQEKGHKSLISYSRQLPL</sequence>
<name>A0A138ZYL6_GONPJ</name>
<evidence type="ECO:0000313" key="2">
    <source>
        <dbReference type="Proteomes" id="UP000070544"/>
    </source>
</evidence>
<reference evidence="1 2" key="1">
    <citation type="journal article" date="2015" name="Genome Biol. Evol.">
        <title>Phylogenomic analyses indicate that early fungi evolved digesting cell walls of algal ancestors of land plants.</title>
        <authorList>
            <person name="Chang Y."/>
            <person name="Wang S."/>
            <person name="Sekimoto S."/>
            <person name="Aerts A.L."/>
            <person name="Choi C."/>
            <person name="Clum A."/>
            <person name="LaButti K.M."/>
            <person name="Lindquist E.A."/>
            <person name="Yee Ngan C."/>
            <person name="Ohm R.A."/>
            <person name="Salamov A.A."/>
            <person name="Grigoriev I.V."/>
            <person name="Spatafora J.W."/>
            <person name="Berbee M.L."/>
        </authorList>
    </citation>
    <scope>NUCLEOTIDE SEQUENCE [LARGE SCALE GENOMIC DNA]</scope>
    <source>
        <strain evidence="1 2">JEL478</strain>
    </source>
</reference>